<protein>
    <submittedName>
        <fullName evidence="1">Uncharacterized protein</fullName>
    </submittedName>
</protein>
<evidence type="ECO:0000313" key="2">
    <source>
        <dbReference type="Proteomes" id="UP001597262"/>
    </source>
</evidence>
<proteinExistence type="predicted"/>
<sequence>MLAMYVGKIKDDQQKSNMASEKWVSAEIGCPPLTLTVGITVTVGTYKLNVFSTVKSRLFGTFEHLNAESAAKISKTNLPRKNASF</sequence>
<reference evidence="2" key="1">
    <citation type="journal article" date="2019" name="Int. J. Syst. Evol. Microbiol.">
        <title>The Global Catalogue of Microorganisms (GCM) 10K type strain sequencing project: providing services to taxonomists for standard genome sequencing and annotation.</title>
        <authorList>
            <consortium name="The Broad Institute Genomics Platform"/>
            <consortium name="The Broad Institute Genome Sequencing Center for Infectious Disease"/>
            <person name="Wu L."/>
            <person name="Ma J."/>
        </authorList>
    </citation>
    <scope>NUCLEOTIDE SEQUENCE [LARGE SCALE GENOMIC DNA]</scope>
    <source>
        <strain evidence="2">CCUG 59189</strain>
    </source>
</reference>
<accession>A0ABW3RZS2</accession>
<dbReference type="Proteomes" id="UP001597262">
    <property type="component" value="Unassembled WGS sequence"/>
</dbReference>
<name>A0ABW3RZS2_9BACL</name>
<evidence type="ECO:0000313" key="1">
    <source>
        <dbReference type="EMBL" id="MFD1178048.1"/>
    </source>
</evidence>
<keyword evidence="2" id="KW-1185">Reference proteome</keyword>
<comment type="caution">
    <text evidence="1">The sequence shown here is derived from an EMBL/GenBank/DDBJ whole genome shotgun (WGS) entry which is preliminary data.</text>
</comment>
<dbReference type="EMBL" id="JBHTLM010000013">
    <property type="protein sequence ID" value="MFD1178048.1"/>
    <property type="molecule type" value="Genomic_DNA"/>
</dbReference>
<organism evidence="1 2">
    <name type="scientific">Paenibacillus puldeungensis</name>
    <dbReference type="NCBI Taxonomy" id="696536"/>
    <lineage>
        <taxon>Bacteria</taxon>
        <taxon>Bacillati</taxon>
        <taxon>Bacillota</taxon>
        <taxon>Bacilli</taxon>
        <taxon>Bacillales</taxon>
        <taxon>Paenibacillaceae</taxon>
        <taxon>Paenibacillus</taxon>
    </lineage>
</organism>
<gene>
    <name evidence="1" type="ORF">ACFQ3W_17300</name>
</gene>